<feature type="compositionally biased region" description="Pro residues" evidence="9">
    <location>
        <begin position="1"/>
        <end position="10"/>
    </location>
</feature>
<evidence type="ECO:0000313" key="13">
    <source>
        <dbReference type="Proteomes" id="UP001305779"/>
    </source>
</evidence>
<evidence type="ECO:0000256" key="6">
    <source>
        <dbReference type="ARBA" id="ARBA00023136"/>
    </source>
</evidence>
<dbReference type="PANTHER" id="PTHR11003">
    <property type="entry name" value="POTASSIUM CHANNEL, SUBFAMILY K"/>
    <property type="match status" value="1"/>
</dbReference>
<feature type="transmembrane region" description="Helical" evidence="10">
    <location>
        <begin position="346"/>
        <end position="370"/>
    </location>
</feature>
<accession>A0ABR0EUY5</accession>
<evidence type="ECO:0000259" key="11">
    <source>
        <dbReference type="Pfam" id="PF07885"/>
    </source>
</evidence>
<feature type="compositionally biased region" description="Basic and acidic residues" evidence="9">
    <location>
        <begin position="777"/>
        <end position="786"/>
    </location>
</feature>
<keyword evidence="4 10" id="KW-1133">Transmembrane helix</keyword>
<keyword evidence="13" id="KW-1185">Reference proteome</keyword>
<comment type="similarity">
    <text evidence="8">Belongs to the two pore domain potassium channel (TC 1.A.1.8) family.</text>
</comment>
<evidence type="ECO:0000256" key="8">
    <source>
        <dbReference type="RuleBase" id="RU003857"/>
    </source>
</evidence>
<evidence type="ECO:0000256" key="1">
    <source>
        <dbReference type="ARBA" id="ARBA00004141"/>
    </source>
</evidence>
<dbReference type="Proteomes" id="UP001305779">
    <property type="component" value="Unassembled WGS sequence"/>
</dbReference>
<keyword evidence="6 10" id="KW-0472">Membrane</keyword>
<evidence type="ECO:0000256" key="5">
    <source>
        <dbReference type="ARBA" id="ARBA00023065"/>
    </source>
</evidence>
<dbReference type="InterPro" id="IPR013099">
    <property type="entry name" value="K_chnl_dom"/>
</dbReference>
<dbReference type="InterPro" id="IPR003280">
    <property type="entry name" value="2pore_dom_K_chnl"/>
</dbReference>
<dbReference type="PANTHER" id="PTHR11003:SF342">
    <property type="entry name" value="OUTWARD-RECTIFIER POTASSIUM CHANNEL TOK1"/>
    <property type="match status" value="1"/>
</dbReference>
<keyword evidence="5 8" id="KW-0406">Ion transport</keyword>
<keyword evidence="7 8" id="KW-0407">Ion channel</keyword>
<feature type="transmembrane region" description="Helical" evidence="10">
    <location>
        <begin position="494"/>
        <end position="518"/>
    </location>
</feature>
<dbReference type="PRINTS" id="PR01333">
    <property type="entry name" value="2POREKCHANEL"/>
</dbReference>
<comment type="subcellular location">
    <subcellularLocation>
        <location evidence="1">Membrane</location>
        <topology evidence="1">Multi-pass membrane protein</topology>
    </subcellularLocation>
</comment>
<comment type="caution">
    <text evidence="12">The sequence shown here is derived from an EMBL/GenBank/DDBJ whole genome shotgun (WGS) entry which is preliminary data.</text>
</comment>
<feature type="transmembrane region" description="Helical" evidence="10">
    <location>
        <begin position="559"/>
        <end position="578"/>
    </location>
</feature>
<evidence type="ECO:0000256" key="2">
    <source>
        <dbReference type="ARBA" id="ARBA00022448"/>
    </source>
</evidence>
<dbReference type="SUPFAM" id="SSF81324">
    <property type="entry name" value="Voltage-gated potassium channels"/>
    <property type="match status" value="2"/>
</dbReference>
<feature type="transmembrane region" description="Helical" evidence="10">
    <location>
        <begin position="283"/>
        <end position="304"/>
    </location>
</feature>
<feature type="region of interest" description="Disordered" evidence="9">
    <location>
        <begin position="629"/>
        <end position="658"/>
    </location>
</feature>
<evidence type="ECO:0000256" key="10">
    <source>
        <dbReference type="SAM" id="Phobius"/>
    </source>
</evidence>
<protein>
    <recommendedName>
        <fullName evidence="11">Potassium channel domain-containing protein</fullName>
    </recommendedName>
</protein>
<feature type="domain" description="Potassium channel" evidence="11">
    <location>
        <begin position="289"/>
        <end position="369"/>
    </location>
</feature>
<feature type="transmembrane region" description="Helical" evidence="10">
    <location>
        <begin position="196"/>
        <end position="220"/>
    </location>
</feature>
<evidence type="ECO:0000256" key="4">
    <source>
        <dbReference type="ARBA" id="ARBA00022989"/>
    </source>
</evidence>
<feature type="transmembrane region" description="Helical" evidence="10">
    <location>
        <begin position="530"/>
        <end position="547"/>
    </location>
</feature>
<feature type="region of interest" description="Disordered" evidence="9">
    <location>
        <begin position="767"/>
        <end position="805"/>
    </location>
</feature>
<dbReference type="Pfam" id="PF07885">
    <property type="entry name" value="Ion_trans_2"/>
    <property type="match status" value="2"/>
</dbReference>
<feature type="domain" description="Potassium channel" evidence="11">
    <location>
        <begin position="509"/>
        <end position="582"/>
    </location>
</feature>
<feature type="transmembrane region" description="Helical" evidence="10">
    <location>
        <begin position="170"/>
        <end position="190"/>
    </location>
</feature>
<dbReference type="EMBL" id="JAXOVC010000002">
    <property type="protein sequence ID" value="KAK4505407.1"/>
    <property type="molecule type" value="Genomic_DNA"/>
</dbReference>
<feature type="region of interest" description="Disordered" evidence="9">
    <location>
        <begin position="1"/>
        <end position="46"/>
    </location>
</feature>
<name>A0ABR0EUY5_ZASCE</name>
<feature type="transmembrane region" description="Helical" evidence="10">
    <location>
        <begin position="241"/>
        <end position="263"/>
    </location>
</feature>
<proteinExistence type="inferred from homology"/>
<keyword evidence="2 8" id="KW-0813">Transport</keyword>
<feature type="transmembrane region" description="Helical" evidence="10">
    <location>
        <begin position="101"/>
        <end position="128"/>
    </location>
</feature>
<sequence length="805" mass="91731">MSADTPPSPRPSTSATLNNPPSRHRHAHRDTEHDDGHWHRHTGPLGIHIHHPHVFFERRRSSRRRSSERRRSSLAIQRVQTGVKWWKFHLRDWNDEDEQDWWFASTAIPLLAATIGPLANVLSIAALVTSWRMCLVADIPHQEARQCVWNGDESSLGQQLDGQDFADPRWCYWLNVASLVVGFIGNFFLLCNFTNRIRYIIALPVTILCWYIATGVLIGITVAMQVWEAPIRPQQTYTQGYWYAVIAACMYMMCAMLLMVNMLGYFLGHYPQHFTLTESQRTLILQTMLFFVWLAGGAAVFSTVEMKWGSGDFNWSYVNALYFCDVTILTVGFGDLYPTSNTGRGLVMPYSVGGIIMLGLVVASVSKFAAELGSEKVIKRHVEKARVRTTERTITDPKEFDRREQFLNGQRPTISAPFDPVDESKPKTIGFADGTDPKHSNAKRTVTFGPLSRVGSMLVHPQRRASRKPKLLLLREEKDRFDAMRRIQHNTSRFKNWSSLFLSVSAFGLLWCIGAVVFWQCEKNTQDMTYFQALYFCYVSLLTIGYGDLSPKSNAGRPFFLAWSLIAVPTITILISSMGDTIINRFKNWTSGVADFTVLPQKGIWRTFLNRHPLLLRWLTERKQRRDERKRLEEGFQTGPATEVDEPPTIDDLAKEEPSDQELARKLAKMIRKTANDVKEGTKHRYSYEEWVEITQLIRFTAKNKGETLDEEEENEGMVEWDWIGEDSPMMADKSEAAFVLDRLCESLSRYVRRMSNLVPDADVVEHGSADASVDDIGPKDEKGVPDESFAISGGIQGVEDKEEG</sequence>
<evidence type="ECO:0000256" key="3">
    <source>
        <dbReference type="ARBA" id="ARBA00022692"/>
    </source>
</evidence>
<feature type="transmembrane region" description="Helical" evidence="10">
    <location>
        <begin position="316"/>
        <end position="334"/>
    </location>
</feature>
<gene>
    <name evidence="12" type="ORF">PRZ48_003370</name>
</gene>
<evidence type="ECO:0000256" key="7">
    <source>
        <dbReference type="ARBA" id="ARBA00023303"/>
    </source>
</evidence>
<evidence type="ECO:0000313" key="12">
    <source>
        <dbReference type="EMBL" id="KAK4505407.1"/>
    </source>
</evidence>
<organism evidence="12 13">
    <name type="scientific">Zasmidium cellare</name>
    <name type="common">Wine cellar mold</name>
    <name type="synonym">Racodium cellare</name>
    <dbReference type="NCBI Taxonomy" id="395010"/>
    <lineage>
        <taxon>Eukaryota</taxon>
        <taxon>Fungi</taxon>
        <taxon>Dikarya</taxon>
        <taxon>Ascomycota</taxon>
        <taxon>Pezizomycotina</taxon>
        <taxon>Dothideomycetes</taxon>
        <taxon>Dothideomycetidae</taxon>
        <taxon>Mycosphaerellales</taxon>
        <taxon>Mycosphaerellaceae</taxon>
        <taxon>Zasmidium</taxon>
    </lineage>
</organism>
<evidence type="ECO:0000256" key="9">
    <source>
        <dbReference type="SAM" id="MobiDB-lite"/>
    </source>
</evidence>
<keyword evidence="3 8" id="KW-0812">Transmembrane</keyword>
<dbReference type="Gene3D" id="1.10.287.70">
    <property type="match status" value="2"/>
</dbReference>
<reference evidence="12 13" key="1">
    <citation type="journal article" date="2023" name="G3 (Bethesda)">
        <title>A chromosome-level genome assembly of Zasmidium syzygii isolated from banana leaves.</title>
        <authorList>
            <person name="van Westerhoven A.C."/>
            <person name="Mehrabi R."/>
            <person name="Talebi R."/>
            <person name="Steentjes M.B.F."/>
            <person name="Corcolon B."/>
            <person name="Chong P.A."/>
            <person name="Kema G.H.J."/>
            <person name="Seidl M.F."/>
        </authorList>
    </citation>
    <scope>NUCLEOTIDE SEQUENCE [LARGE SCALE GENOMIC DNA]</scope>
    <source>
        <strain evidence="12 13">P124</strain>
    </source>
</reference>